<dbReference type="OrthoDB" id="4159117at2759"/>
<feature type="compositionally biased region" description="Basic and acidic residues" evidence="1">
    <location>
        <begin position="102"/>
        <end position="121"/>
    </location>
</feature>
<name>W9X860_9EURO</name>
<evidence type="ECO:0000256" key="1">
    <source>
        <dbReference type="SAM" id="MobiDB-lite"/>
    </source>
</evidence>
<dbReference type="HOGENOM" id="CLU_1768100_0_0_1"/>
<feature type="compositionally biased region" description="Basic and acidic residues" evidence="1">
    <location>
        <begin position="1"/>
        <end position="27"/>
    </location>
</feature>
<dbReference type="GeneID" id="19185622"/>
<keyword evidence="3" id="KW-1185">Reference proteome</keyword>
<reference evidence="2 3" key="1">
    <citation type="submission" date="2013-03" db="EMBL/GenBank/DDBJ databases">
        <title>The Genome Sequence of Cladophialophora psammophila CBS 110553.</title>
        <authorList>
            <consortium name="The Broad Institute Genomics Platform"/>
            <person name="Cuomo C."/>
            <person name="de Hoog S."/>
            <person name="Gorbushina A."/>
            <person name="Walker B."/>
            <person name="Young S.K."/>
            <person name="Zeng Q."/>
            <person name="Gargeya S."/>
            <person name="Fitzgerald M."/>
            <person name="Haas B."/>
            <person name="Abouelleil A."/>
            <person name="Allen A.W."/>
            <person name="Alvarado L."/>
            <person name="Arachchi H.M."/>
            <person name="Berlin A.M."/>
            <person name="Chapman S.B."/>
            <person name="Gainer-Dewar J."/>
            <person name="Goldberg J."/>
            <person name="Griggs A."/>
            <person name="Gujja S."/>
            <person name="Hansen M."/>
            <person name="Howarth C."/>
            <person name="Imamovic A."/>
            <person name="Ireland A."/>
            <person name="Larimer J."/>
            <person name="McCowan C."/>
            <person name="Murphy C."/>
            <person name="Pearson M."/>
            <person name="Poon T.W."/>
            <person name="Priest M."/>
            <person name="Roberts A."/>
            <person name="Saif S."/>
            <person name="Shea T."/>
            <person name="Sisk P."/>
            <person name="Sykes S."/>
            <person name="Wortman J."/>
            <person name="Nusbaum C."/>
            <person name="Birren B."/>
        </authorList>
    </citation>
    <scope>NUCLEOTIDE SEQUENCE [LARGE SCALE GENOMIC DNA]</scope>
    <source>
        <strain evidence="2 3">CBS 110553</strain>
    </source>
</reference>
<evidence type="ECO:0000313" key="3">
    <source>
        <dbReference type="Proteomes" id="UP000019471"/>
    </source>
</evidence>
<dbReference type="EMBL" id="AMGX01000001">
    <property type="protein sequence ID" value="EXJ76378.1"/>
    <property type="molecule type" value="Genomic_DNA"/>
</dbReference>
<dbReference type="RefSeq" id="XP_007739695.1">
    <property type="nucleotide sequence ID" value="XM_007741505.1"/>
</dbReference>
<gene>
    <name evidence="2" type="ORF">A1O5_00886</name>
</gene>
<protein>
    <submittedName>
        <fullName evidence="2">Uncharacterized protein</fullName>
    </submittedName>
</protein>
<proteinExistence type="predicted"/>
<feature type="compositionally biased region" description="Basic and acidic residues" evidence="1">
    <location>
        <begin position="77"/>
        <end position="87"/>
    </location>
</feature>
<organism evidence="2 3">
    <name type="scientific">Cladophialophora psammophila CBS 110553</name>
    <dbReference type="NCBI Taxonomy" id="1182543"/>
    <lineage>
        <taxon>Eukaryota</taxon>
        <taxon>Fungi</taxon>
        <taxon>Dikarya</taxon>
        <taxon>Ascomycota</taxon>
        <taxon>Pezizomycotina</taxon>
        <taxon>Eurotiomycetes</taxon>
        <taxon>Chaetothyriomycetidae</taxon>
        <taxon>Chaetothyriales</taxon>
        <taxon>Herpotrichiellaceae</taxon>
        <taxon>Cladophialophora</taxon>
    </lineage>
</organism>
<dbReference type="Proteomes" id="UP000019471">
    <property type="component" value="Unassembled WGS sequence"/>
</dbReference>
<evidence type="ECO:0000313" key="2">
    <source>
        <dbReference type="EMBL" id="EXJ76378.1"/>
    </source>
</evidence>
<sequence>MDSRKEQEAGRQRMRDLFEQRELDRGSLRRKHIFKTPEEEAKQAKMRLTPNAQARRQRELTATRGAAPVFNENIWSGERRGPSHGEIRSVSPRTRVDEEEERAMGKDKGDVKKSSVSDGRARGSGSSYNGKMNDNKFPKSAPVAKKKSS</sequence>
<accession>W9X860</accession>
<comment type="caution">
    <text evidence="2">The sequence shown here is derived from an EMBL/GenBank/DDBJ whole genome shotgun (WGS) entry which is preliminary data.</text>
</comment>
<feature type="region of interest" description="Disordered" evidence="1">
    <location>
        <begin position="1"/>
        <end position="149"/>
    </location>
</feature>
<dbReference type="AlphaFoldDB" id="W9X860"/>